<evidence type="ECO:0000256" key="4">
    <source>
        <dbReference type="PROSITE-ProRule" id="PRU00339"/>
    </source>
</evidence>
<proteinExistence type="inferred from homology"/>
<dbReference type="EMBL" id="HBEM01027697">
    <property type="protein sequence ID" value="CAD8459917.1"/>
    <property type="molecule type" value="Transcribed_RNA"/>
</dbReference>
<dbReference type="InterPro" id="IPR011990">
    <property type="entry name" value="TPR-like_helical_dom_sf"/>
</dbReference>
<dbReference type="InterPro" id="IPR029044">
    <property type="entry name" value="Nucleotide-diphossugar_trans"/>
</dbReference>
<evidence type="ECO:0000256" key="2">
    <source>
        <dbReference type="ARBA" id="ARBA00022676"/>
    </source>
</evidence>
<dbReference type="PANTHER" id="PTHR31306">
    <property type="entry name" value="ALPHA-1,6-MANNOSYLTRANSFERASE MNN11-RELATED"/>
    <property type="match status" value="1"/>
</dbReference>
<reference evidence="5" key="1">
    <citation type="submission" date="2021-01" db="EMBL/GenBank/DDBJ databases">
        <authorList>
            <person name="Corre E."/>
            <person name="Pelletier E."/>
            <person name="Niang G."/>
            <person name="Scheremetjew M."/>
            <person name="Finn R."/>
            <person name="Kale V."/>
            <person name="Holt S."/>
            <person name="Cochrane G."/>
            <person name="Meng A."/>
            <person name="Brown T."/>
            <person name="Cohen L."/>
        </authorList>
    </citation>
    <scope>NUCLEOTIDE SEQUENCE</scope>
    <source>
        <strain evidence="5">CCMP2058</strain>
    </source>
</reference>
<dbReference type="PANTHER" id="PTHR31306:SF4">
    <property type="entry name" value="ALPHA-1,2-GALACTOSYLTRANSFERASE"/>
    <property type="match status" value="1"/>
</dbReference>
<feature type="repeat" description="TPR" evidence="4">
    <location>
        <begin position="284"/>
        <end position="317"/>
    </location>
</feature>
<evidence type="ECO:0000313" key="5">
    <source>
        <dbReference type="EMBL" id="CAD8459917.1"/>
    </source>
</evidence>
<dbReference type="SUPFAM" id="SSF48452">
    <property type="entry name" value="TPR-like"/>
    <property type="match status" value="1"/>
</dbReference>
<keyword evidence="3" id="KW-0808">Transferase</keyword>
<keyword evidence="2" id="KW-0328">Glycosyltransferase</keyword>
<dbReference type="InterPro" id="IPR019734">
    <property type="entry name" value="TPR_rpt"/>
</dbReference>
<dbReference type="InterPro" id="IPR008630">
    <property type="entry name" value="Glyco_trans_34"/>
</dbReference>
<keyword evidence="4" id="KW-0802">TPR repeat</keyword>
<accession>A0A7S0DMT0</accession>
<sequence>MEGEMGAKEWAKIARLNHEAYCKERGYHYVLWTKDLSKRTPHWEKLEAALELMEEGYDIIYWTDADSMFTNFTYDIESLLPNGKDFAFSGDWNIINSGHWAVRNTDWAANFLEDILDFYPMPYPNWENAAFSIRLGGCMPSDRDLWLGCLRDVDRGFLNRKVRARVETGKAIELISPSLRDKVILHPKARMNGYPGDWKVGDAVLHTVDRTDLERYFWTDLTIDSKGIPKPRSAYQLNINTLDIDAYEYMTSGQNEKAVETYHKIILAVNMGGSGGVQRRKMLSDANFNMGMIYLKVDRPWKAVNALQRAVDTQPNDMEAWKTLSKAYINMRTKFYEAWQFPLAISAIQEASRLSSFVKQEESRSRKVYTKLGTSGECETTEVAESDRIHIERPRATCFVADLSLRR</sequence>
<evidence type="ECO:0000256" key="1">
    <source>
        <dbReference type="ARBA" id="ARBA00005664"/>
    </source>
</evidence>
<protein>
    <recommendedName>
        <fullName evidence="6">Nucleotide-diphospho-sugar transferase domain-containing protein</fullName>
    </recommendedName>
</protein>
<evidence type="ECO:0000256" key="3">
    <source>
        <dbReference type="ARBA" id="ARBA00022679"/>
    </source>
</evidence>
<evidence type="ECO:0008006" key="6">
    <source>
        <dbReference type="Google" id="ProtNLM"/>
    </source>
</evidence>
<dbReference type="AlphaFoldDB" id="A0A7S0DMT0"/>
<dbReference type="Gene3D" id="3.90.550.10">
    <property type="entry name" value="Spore Coat Polysaccharide Biosynthesis Protein SpsA, Chain A"/>
    <property type="match status" value="1"/>
</dbReference>
<dbReference type="GO" id="GO:0016757">
    <property type="term" value="F:glycosyltransferase activity"/>
    <property type="evidence" value="ECO:0007669"/>
    <property type="project" value="UniProtKB-KW"/>
</dbReference>
<name>A0A7S0DMT0_9EUKA</name>
<comment type="similarity">
    <text evidence="1">Belongs to the glycosyltransferase 34 family.</text>
</comment>
<organism evidence="5">
    <name type="scientific">Amorphochlora amoebiformis</name>
    <dbReference type="NCBI Taxonomy" id="1561963"/>
    <lineage>
        <taxon>Eukaryota</taxon>
        <taxon>Sar</taxon>
        <taxon>Rhizaria</taxon>
        <taxon>Cercozoa</taxon>
        <taxon>Chlorarachniophyceae</taxon>
        <taxon>Amorphochlora</taxon>
    </lineage>
</organism>
<dbReference type="GO" id="GO:0006487">
    <property type="term" value="P:protein N-linked glycosylation"/>
    <property type="evidence" value="ECO:0007669"/>
    <property type="project" value="TreeGrafter"/>
</dbReference>
<dbReference type="PROSITE" id="PS50005">
    <property type="entry name" value="TPR"/>
    <property type="match status" value="1"/>
</dbReference>
<dbReference type="GO" id="GO:0000139">
    <property type="term" value="C:Golgi membrane"/>
    <property type="evidence" value="ECO:0007669"/>
    <property type="project" value="TreeGrafter"/>
</dbReference>
<gene>
    <name evidence="5" type="ORF">LAMO00422_LOCUS18875</name>
</gene>
<dbReference type="Gene3D" id="1.25.40.10">
    <property type="entry name" value="Tetratricopeptide repeat domain"/>
    <property type="match status" value="1"/>
</dbReference>